<dbReference type="PROSITE" id="PS51192">
    <property type="entry name" value="HELICASE_ATP_BIND_1"/>
    <property type="match status" value="1"/>
</dbReference>
<keyword evidence="7 12" id="KW-0067">ATP-binding</keyword>
<dbReference type="GO" id="GO:0010468">
    <property type="term" value="P:regulation of gene expression"/>
    <property type="evidence" value="ECO:0007669"/>
    <property type="project" value="UniProtKB-ARBA"/>
</dbReference>
<feature type="compositionally biased region" description="Basic and acidic residues" evidence="14">
    <location>
        <begin position="669"/>
        <end position="684"/>
    </location>
</feature>
<reference evidence="18" key="1">
    <citation type="submission" date="2021-07" db="EMBL/GenBank/DDBJ databases">
        <authorList>
            <person name="Catto M.A."/>
            <person name="Jacobson A."/>
            <person name="Kennedy G."/>
            <person name="Labadie P."/>
            <person name="Hunt B.G."/>
            <person name="Srinivasan R."/>
        </authorList>
    </citation>
    <scope>NUCLEOTIDE SEQUENCE</scope>
    <source>
        <strain evidence="18">PL_HMW_Pooled</strain>
        <tissue evidence="18">Head</tissue>
    </source>
</reference>
<evidence type="ECO:0000256" key="14">
    <source>
        <dbReference type="SAM" id="MobiDB-lite"/>
    </source>
</evidence>
<feature type="region of interest" description="Disordered" evidence="14">
    <location>
        <begin position="621"/>
        <end position="724"/>
    </location>
</feature>
<name>A0AAE1LKX4_9NEOP</name>
<evidence type="ECO:0000256" key="10">
    <source>
        <dbReference type="ARBA" id="ARBA00047984"/>
    </source>
</evidence>
<dbReference type="SUPFAM" id="SSF52540">
    <property type="entry name" value="P-loop containing nucleoside triphosphate hydrolases"/>
    <property type="match status" value="2"/>
</dbReference>
<dbReference type="GO" id="GO:0005829">
    <property type="term" value="C:cytosol"/>
    <property type="evidence" value="ECO:0007669"/>
    <property type="project" value="TreeGrafter"/>
</dbReference>
<keyword evidence="13" id="KW-0175">Coiled coil</keyword>
<feature type="compositionally biased region" description="Basic residues" evidence="14">
    <location>
        <begin position="659"/>
        <end position="668"/>
    </location>
</feature>
<evidence type="ECO:0000256" key="9">
    <source>
        <dbReference type="ARBA" id="ARBA00043999"/>
    </source>
</evidence>
<proteinExistence type="inferred from homology"/>
<protein>
    <recommendedName>
        <fullName evidence="2">RNA helicase</fullName>
        <ecNumber evidence="2">3.6.4.13</ecNumber>
    </recommendedName>
</protein>
<dbReference type="FunFam" id="3.40.50.300:FF:000842">
    <property type="entry name" value="ATP-dependent RNA helicase DRS1"/>
    <property type="match status" value="1"/>
</dbReference>
<comment type="caution">
    <text evidence="18">The sequence shown here is derived from an EMBL/GenBank/DDBJ whole genome shotgun (WGS) entry which is preliminary data.</text>
</comment>
<evidence type="ECO:0000313" key="18">
    <source>
        <dbReference type="EMBL" id="KAK3923300.1"/>
    </source>
</evidence>
<dbReference type="EC" id="3.6.4.13" evidence="2"/>
<sequence>MSRPKYDLIKTIDDDEEVTDFSEPSDDEENFQPTKQKVKRKADFSTDFQFVSSVKEYNADAWDDLTKYINRKAKNKVDDKIDAHRKERLKKNKELKEQKREKNGTSHESEESEDDFSENNDTGSDNNDIVLSDDELKKDDIKVKDRSVKRAELLRRKGKGTGVLKVEAEEPDPEDDFFEDAPPFDESTTFNQMNLSRPLLKAIAAMNFVHPTPIQAATIPMALQGRDICGCAATGTGKTAAYMLPVLERLLYRPNQGATTTRVLVLVPTRELGVQVYQVTKQLAQFTSVEVGLSVGGLDVKTQEIVLRKNPDIVIATPGRLIDHIRNTPSFSLDSIEVLILDEADRMLDENFSEQMKEIVKQTARTRQTMLFSATMTDQVEDLASVSLSKPVRIFVDNNSQVAFNLRQEFIRIRDGHEGDREAILAALVCRTFRDHAMVFVTTKRQAHRVRLLLGLLGVKVGELHGDLTQPQRLEALRRFKDEELDVLVATDVAARGLDIRGVKSVINFTMPAALEHYIHRVGRTARAGRSGISVSLAGEKERRIVREVIKNATNPVKSRVIPPEIISKYREKCEVLKEDIKNILEEEFQERQLNKLENQANRAEKMLKGEQLEKRDWFQSRKEREEEKERLRLSEKPNKEKAKSSKEEKKNLKDVKVKDKKKNKKRHINDDTPEGRVAKEMEKVALLQARLAKRKTKQKRMNTVYDKASTPSGNAASRKRKISSFSTDLTDTSIKGVKRIRYEANAKKKMDEIQKRKSSGVNKNTKSFNKKMTKLKKSEKPGKNFGAKKKR</sequence>
<dbReference type="PROSITE" id="PS51195">
    <property type="entry name" value="Q_MOTIF"/>
    <property type="match status" value="1"/>
</dbReference>
<feature type="compositionally biased region" description="Acidic residues" evidence="14">
    <location>
        <begin position="14"/>
        <end position="30"/>
    </location>
</feature>
<evidence type="ECO:0000256" key="5">
    <source>
        <dbReference type="ARBA" id="ARBA00022801"/>
    </source>
</evidence>
<feature type="short sequence motif" description="Q motif" evidence="11">
    <location>
        <begin position="188"/>
        <end position="216"/>
    </location>
</feature>
<dbReference type="AlphaFoldDB" id="A0AAE1LKX4"/>
<evidence type="ECO:0000256" key="1">
    <source>
        <dbReference type="ARBA" id="ARBA00004604"/>
    </source>
</evidence>
<comment type="similarity">
    <text evidence="9">Belongs to the DEAD box helicase family. DDX27/DRS1 subfamily.</text>
</comment>
<dbReference type="Gene3D" id="3.40.50.300">
    <property type="entry name" value="P-loop containing nucleotide triphosphate hydrolases"/>
    <property type="match status" value="2"/>
</dbReference>
<evidence type="ECO:0000256" key="2">
    <source>
        <dbReference type="ARBA" id="ARBA00012552"/>
    </source>
</evidence>
<evidence type="ECO:0000259" key="16">
    <source>
        <dbReference type="PROSITE" id="PS51194"/>
    </source>
</evidence>
<evidence type="ECO:0000259" key="17">
    <source>
        <dbReference type="PROSITE" id="PS51195"/>
    </source>
</evidence>
<dbReference type="GO" id="GO:0005524">
    <property type="term" value="F:ATP binding"/>
    <property type="evidence" value="ECO:0007669"/>
    <property type="project" value="UniProtKB-KW"/>
</dbReference>
<dbReference type="PROSITE" id="PS00039">
    <property type="entry name" value="DEAD_ATP_HELICASE"/>
    <property type="match status" value="1"/>
</dbReference>
<organism evidence="18 19">
    <name type="scientific">Frankliniella fusca</name>
    <dbReference type="NCBI Taxonomy" id="407009"/>
    <lineage>
        <taxon>Eukaryota</taxon>
        <taxon>Metazoa</taxon>
        <taxon>Ecdysozoa</taxon>
        <taxon>Arthropoda</taxon>
        <taxon>Hexapoda</taxon>
        <taxon>Insecta</taxon>
        <taxon>Pterygota</taxon>
        <taxon>Neoptera</taxon>
        <taxon>Paraneoptera</taxon>
        <taxon>Thysanoptera</taxon>
        <taxon>Terebrantia</taxon>
        <taxon>Thripoidea</taxon>
        <taxon>Thripidae</taxon>
        <taxon>Frankliniella</taxon>
    </lineage>
</organism>
<keyword evidence="3" id="KW-0690">Ribosome biogenesis</keyword>
<dbReference type="GO" id="GO:0006364">
    <property type="term" value="P:rRNA processing"/>
    <property type="evidence" value="ECO:0007669"/>
    <property type="project" value="UniProtKB-ARBA"/>
</dbReference>
<dbReference type="EMBL" id="JAHWGI010001142">
    <property type="protein sequence ID" value="KAK3923300.1"/>
    <property type="molecule type" value="Genomic_DNA"/>
</dbReference>
<accession>A0AAE1LKX4</accession>
<evidence type="ECO:0000259" key="15">
    <source>
        <dbReference type="PROSITE" id="PS51192"/>
    </source>
</evidence>
<dbReference type="CDD" id="cd18787">
    <property type="entry name" value="SF2_C_DEAD"/>
    <property type="match status" value="1"/>
</dbReference>
<dbReference type="InterPro" id="IPR014001">
    <property type="entry name" value="Helicase_ATP-bd"/>
</dbReference>
<dbReference type="Pfam" id="PF00270">
    <property type="entry name" value="DEAD"/>
    <property type="match status" value="1"/>
</dbReference>
<feature type="domain" description="Helicase ATP-binding" evidence="15">
    <location>
        <begin position="219"/>
        <end position="394"/>
    </location>
</feature>
<dbReference type="PANTHER" id="PTHR47959:SF1">
    <property type="entry name" value="ATP-DEPENDENT RNA HELICASE DBPA"/>
    <property type="match status" value="1"/>
</dbReference>
<feature type="domain" description="DEAD-box RNA helicase Q" evidence="17">
    <location>
        <begin position="188"/>
        <end position="216"/>
    </location>
</feature>
<dbReference type="InterPro" id="IPR050079">
    <property type="entry name" value="DEAD_box_RNA_helicase"/>
</dbReference>
<dbReference type="CDD" id="cd17947">
    <property type="entry name" value="DEADc_DDX27"/>
    <property type="match status" value="1"/>
</dbReference>
<keyword evidence="8" id="KW-0539">Nucleus</keyword>
<dbReference type="InterPro" id="IPR001650">
    <property type="entry name" value="Helicase_C-like"/>
</dbReference>
<gene>
    <name evidence="18" type="ORF">KUF71_000382</name>
</gene>
<dbReference type="SMART" id="SM00490">
    <property type="entry name" value="HELICc"/>
    <property type="match status" value="1"/>
</dbReference>
<dbReference type="Pfam" id="PF00271">
    <property type="entry name" value="Helicase_C"/>
    <property type="match status" value="1"/>
</dbReference>
<feature type="region of interest" description="Disordered" evidence="14">
    <location>
        <begin position="73"/>
        <end position="131"/>
    </location>
</feature>
<evidence type="ECO:0000256" key="3">
    <source>
        <dbReference type="ARBA" id="ARBA00022517"/>
    </source>
</evidence>
<feature type="coiled-coil region" evidence="13">
    <location>
        <begin position="567"/>
        <end position="614"/>
    </location>
</feature>
<dbReference type="InterPro" id="IPR011545">
    <property type="entry name" value="DEAD/DEAH_box_helicase_dom"/>
</dbReference>
<evidence type="ECO:0000256" key="7">
    <source>
        <dbReference type="ARBA" id="ARBA00022840"/>
    </source>
</evidence>
<keyword evidence="5 12" id="KW-0378">Hydrolase</keyword>
<keyword evidence="6 12" id="KW-0347">Helicase</keyword>
<dbReference type="SMART" id="SM00487">
    <property type="entry name" value="DEXDc"/>
    <property type="match status" value="1"/>
</dbReference>
<feature type="compositionally biased region" description="Basic and acidic residues" evidence="14">
    <location>
        <begin position="621"/>
        <end position="658"/>
    </location>
</feature>
<dbReference type="InterPro" id="IPR000629">
    <property type="entry name" value="RNA-helicase_DEAD-box_CS"/>
</dbReference>
<feature type="compositionally biased region" description="Basic residues" evidence="14">
    <location>
        <begin position="692"/>
        <end position="701"/>
    </location>
</feature>
<reference evidence="18" key="2">
    <citation type="journal article" date="2023" name="BMC Genomics">
        <title>Pest status, molecular evolution, and epigenetic factors derived from the genome assembly of Frankliniella fusca, a thysanopteran phytovirus vector.</title>
        <authorList>
            <person name="Catto M.A."/>
            <person name="Labadie P.E."/>
            <person name="Jacobson A.L."/>
            <person name="Kennedy G.G."/>
            <person name="Srinivasan R."/>
            <person name="Hunt B.G."/>
        </authorList>
    </citation>
    <scope>NUCLEOTIDE SEQUENCE</scope>
    <source>
        <strain evidence="18">PL_HMW_Pooled</strain>
    </source>
</reference>
<evidence type="ECO:0000256" key="4">
    <source>
        <dbReference type="ARBA" id="ARBA00022741"/>
    </source>
</evidence>
<keyword evidence="4 12" id="KW-0547">Nucleotide-binding</keyword>
<dbReference type="InterPro" id="IPR027417">
    <property type="entry name" value="P-loop_NTPase"/>
</dbReference>
<evidence type="ECO:0000256" key="13">
    <source>
        <dbReference type="SAM" id="Coils"/>
    </source>
</evidence>
<comment type="subcellular location">
    <subcellularLocation>
        <location evidence="1">Nucleus</location>
        <location evidence="1">Nucleolus</location>
    </subcellularLocation>
</comment>
<keyword evidence="19" id="KW-1185">Reference proteome</keyword>
<evidence type="ECO:0000256" key="11">
    <source>
        <dbReference type="PROSITE-ProRule" id="PRU00552"/>
    </source>
</evidence>
<feature type="compositionally biased region" description="Basic and acidic residues" evidence="14">
    <location>
        <begin position="92"/>
        <end position="109"/>
    </location>
</feature>
<dbReference type="PANTHER" id="PTHR47959">
    <property type="entry name" value="ATP-DEPENDENT RNA HELICASE RHLE-RELATED"/>
    <property type="match status" value="1"/>
</dbReference>
<dbReference type="GO" id="GO:0016787">
    <property type="term" value="F:hydrolase activity"/>
    <property type="evidence" value="ECO:0007669"/>
    <property type="project" value="UniProtKB-KW"/>
</dbReference>
<evidence type="ECO:0000313" key="19">
    <source>
        <dbReference type="Proteomes" id="UP001219518"/>
    </source>
</evidence>
<dbReference type="GO" id="GO:0003676">
    <property type="term" value="F:nucleic acid binding"/>
    <property type="evidence" value="ECO:0007669"/>
    <property type="project" value="InterPro"/>
</dbReference>
<feature type="region of interest" description="Disordered" evidence="14">
    <location>
        <begin position="748"/>
        <end position="792"/>
    </location>
</feature>
<evidence type="ECO:0000256" key="8">
    <source>
        <dbReference type="ARBA" id="ARBA00023242"/>
    </source>
</evidence>
<feature type="domain" description="Helicase C-terminal" evidence="16">
    <location>
        <begin position="405"/>
        <end position="570"/>
    </location>
</feature>
<dbReference type="PROSITE" id="PS51194">
    <property type="entry name" value="HELICASE_CTER"/>
    <property type="match status" value="1"/>
</dbReference>
<dbReference type="GO" id="GO:0005730">
    <property type="term" value="C:nucleolus"/>
    <property type="evidence" value="ECO:0007669"/>
    <property type="project" value="UniProtKB-SubCell"/>
</dbReference>
<dbReference type="InterPro" id="IPR014014">
    <property type="entry name" value="RNA_helicase_DEAD_Q_motif"/>
</dbReference>
<dbReference type="Proteomes" id="UP001219518">
    <property type="component" value="Unassembled WGS sequence"/>
</dbReference>
<dbReference type="GO" id="GO:0003724">
    <property type="term" value="F:RNA helicase activity"/>
    <property type="evidence" value="ECO:0007669"/>
    <property type="project" value="UniProtKB-EC"/>
</dbReference>
<comment type="catalytic activity">
    <reaction evidence="10">
        <text>ATP + H2O = ADP + phosphate + H(+)</text>
        <dbReference type="Rhea" id="RHEA:13065"/>
        <dbReference type="ChEBI" id="CHEBI:15377"/>
        <dbReference type="ChEBI" id="CHEBI:15378"/>
        <dbReference type="ChEBI" id="CHEBI:30616"/>
        <dbReference type="ChEBI" id="CHEBI:43474"/>
        <dbReference type="ChEBI" id="CHEBI:456216"/>
        <dbReference type="EC" id="3.6.4.13"/>
    </reaction>
</comment>
<feature type="compositionally biased region" description="Basic and acidic residues" evidence="14">
    <location>
        <begin position="75"/>
        <end position="85"/>
    </location>
</feature>
<feature type="region of interest" description="Disordered" evidence="14">
    <location>
        <begin position="14"/>
        <end position="42"/>
    </location>
</feature>
<evidence type="ECO:0000256" key="6">
    <source>
        <dbReference type="ARBA" id="ARBA00022806"/>
    </source>
</evidence>
<evidence type="ECO:0000256" key="12">
    <source>
        <dbReference type="RuleBase" id="RU000492"/>
    </source>
</evidence>